<dbReference type="EMBL" id="LMWS01000005">
    <property type="protein sequence ID" value="KUN41134.1"/>
    <property type="molecule type" value="Genomic_DNA"/>
</dbReference>
<gene>
    <name evidence="2" type="ORF">AQJ30_04450</name>
</gene>
<comment type="caution">
    <text evidence="2">The sequence shown here is derived from an EMBL/GenBank/DDBJ whole genome shotgun (WGS) entry which is preliminary data.</text>
</comment>
<dbReference type="AlphaFoldDB" id="A0A101R3R6"/>
<evidence type="ECO:0000256" key="1">
    <source>
        <dbReference type="SAM" id="Phobius"/>
    </source>
</evidence>
<feature type="transmembrane region" description="Helical" evidence="1">
    <location>
        <begin position="93"/>
        <end position="114"/>
    </location>
</feature>
<evidence type="ECO:0000313" key="3">
    <source>
        <dbReference type="Proteomes" id="UP000053271"/>
    </source>
</evidence>
<keyword evidence="1" id="KW-1133">Transmembrane helix</keyword>
<reference evidence="2 3" key="1">
    <citation type="submission" date="2015-10" db="EMBL/GenBank/DDBJ databases">
        <title>Draft genome sequence of Streptomyces longwoodensis DSM 41677, type strain for the species Streptomyces longwoodensis.</title>
        <authorList>
            <person name="Ruckert C."/>
            <person name="Winkler A."/>
            <person name="Kalinowski J."/>
            <person name="Kampfer P."/>
            <person name="Glaeser S."/>
        </authorList>
    </citation>
    <scope>NUCLEOTIDE SEQUENCE [LARGE SCALE GENOMIC DNA]</scope>
    <source>
        <strain evidence="2 3">DSM 41677</strain>
    </source>
</reference>
<keyword evidence="3" id="KW-1185">Reference proteome</keyword>
<keyword evidence="1" id="KW-0812">Transmembrane</keyword>
<keyword evidence="1" id="KW-0472">Membrane</keyword>
<protein>
    <submittedName>
        <fullName evidence="2">Uncharacterized protein</fullName>
    </submittedName>
</protein>
<dbReference type="Proteomes" id="UP000053271">
    <property type="component" value="Unassembled WGS sequence"/>
</dbReference>
<proteinExistence type="predicted"/>
<organism evidence="2 3">
    <name type="scientific">Streptomyces longwoodensis</name>
    <dbReference type="NCBI Taxonomy" id="68231"/>
    <lineage>
        <taxon>Bacteria</taxon>
        <taxon>Bacillati</taxon>
        <taxon>Actinomycetota</taxon>
        <taxon>Actinomycetes</taxon>
        <taxon>Kitasatosporales</taxon>
        <taxon>Streptomycetaceae</taxon>
        <taxon>Streptomyces</taxon>
    </lineage>
</organism>
<sequence length="119" mass="12684">MRRGKDVRKLRGALAALFLLPLIWGAVLAGSAMAGSSVVRCPGENVGEDGEERPGPMRPGDAHCSVLRGNVSLGQRTYEEQRAAQHEDRLDDLATGICLMAYGVAGSAIVGYGLRHRPE</sequence>
<name>A0A101R3R6_9ACTN</name>
<evidence type="ECO:0000313" key="2">
    <source>
        <dbReference type="EMBL" id="KUN41134.1"/>
    </source>
</evidence>
<accession>A0A101R3R6</accession>